<organism evidence="1 2">
    <name type="scientific">Citrullus colocynthis</name>
    <name type="common">colocynth</name>
    <dbReference type="NCBI Taxonomy" id="252529"/>
    <lineage>
        <taxon>Eukaryota</taxon>
        <taxon>Viridiplantae</taxon>
        <taxon>Streptophyta</taxon>
        <taxon>Embryophyta</taxon>
        <taxon>Tracheophyta</taxon>
        <taxon>Spermatophyta</taxon>
        <taxon>Magnoliopsida</taxon>
        <taxon>eudicotyledons</taxon>
        <taxon>Gunneridae</taxon>
        <taxon>Pentapetalae</taxon>
        <taxon>rosids</taxon>
        <taxon>fabids</taxon>
        <taxon>Cucurbitales</taxon>
        <taxon>Cucurbitaceae</taxon>
        <taxon>Benincaseae</taxon>
        <taxon>Citrullus</taxon>
    </lineage>
</organism>
<accession>A0ABP0Z9N4</accession>
<sequence>ETYVAVSAVCICLGNPHAIAEEINDCDENMRSGGRWEIVIITVLQSLELHTTFKSYQKAPFVSRIREPYLAFRTISVK</sequence>
<evidence type="ECO:0000313" key="1">
    <source>
        <dbReference type="EMBL" id="CAK9329494.1"/>
    </source>
</evidence>
<evidence type="ECO:0000313" key="2">
    <source>
        <dbReference type="Proteomes" id="UP001642487"/>
    </source>
</evidence>
<name>A0ABP0Z9N4_9ROSI</name>
<dbReference type="Proteomes" id="UP001642487">
    <property type="component" value="Chromosome 9"/>
</dbReference>
<protein>
    <submittedName>
        <fullName evidence="1">Uncharacterized protein</fullName>
    </submittedName>
</protein>
<dbReference type="EMBL" id="OZ021743">
    <property type="protein sequence ID" value="CAK9329494.1"/>
    <property type="molecule type" value="Genomic_DNA"/>
</dbReference>
<feature type="non-terminal residue" evidence="1">
    <location>
        <position position="78"/>
    </location>
</feature>
<reference evidence="1 2" key="1">
    <citation type="submission" date="2024-03" db="EMBL/GenBank/DDBJ databases">
        <authorList>
            <person name="Gkanogiannis A."/>
            <person name="Becerra Lopez-Lavalle L."/>
        </authorList>
    </citation>
    <scope>NUCLEOTIDE SEQUENCE [LARGE SCALE GENOMIC DNA]</scope>
</reference>
<gene>
    <name evidence="1" type="ORF">CITCOLO1_LOCUS21959</name>
</gene>
<keyword evidence="2" id="KW-1185">Reference proteome</keyword>
<proteinExistence type="predicted"/>